<comment type="similarity">
    <text evidence="2 3">Belongs to the small heat shock protein (HSP20) family.</text>
</comment>
<evidence type="ECO:0000259" key="5">
    <source>
        <dbReference type="PROSITE" id="PS01031"/>
    </source>
</evidence>
<dbReference type="Gene3D" id="2.60.40.790">
    <property type="match status" value="1"/>
</dbReference>
<dbReference type="Pfam" id="PF00011">
    <property type="entry name" value="HSP20"/>
    <property type="match status" value="1"/>
</dbReference>
<feature type="compositionally biased region" description="Basic and acidic residues" evidence="4">
    <location>
        <begin position="201"/>
        <end position="212"/>
    </location>
</feature>
<dbReference type="CDD" id="cd06464">
    <property type="entry name" value="ACD_sHsps-like"/>
    <property type="match status" value="1"/>
</dbReference>
<keyword evidence="1" id="KW-0346">Stress response</keyword>
<feature type="domain" description="SHSP" evidence="5">
    <location>
        <begin position="257"/>
        <end position="376"/>
    </location>
</feature>
<dbReference type="InterPro" id="IPR002068">
    <property type="entry name" value="A-crystallin/Hsp20_dom"/>
</dbReference>
<protein>
    <recommendedName>
        <fullName evidence="5">SHSP domain-containing protein</fullName>
    </recommendedName>
</protein>
<reference evidence="6 7" key="1">
    <citation type="submission" date="2020-07" db="EMBL/GenBank/DDBJ databases">
        <title>The yeast mating-type switching endonuclease HO is a domesticated member of an unorthodox homing genetic element family.</title>
        <authorList>
            <person name="Coughlan A.Y."/>
            <person name="Lombardi L."/>
            <person name="Braun-Galleani S."/>
            <person name="Martos A.R."/>
            <person name="Galeote V."/>
            <person name="Bigey F."/>
            <person name="Dequin S."/>
            <person name="Byrne K.P."/>
            <person name="Wolfe K.H."/>
        </authorList>
    </citation>
    <scope>NUCLEOTIDE SEQUENCE [LARGE SCALE GENOMIC DNA]</scope>
    <source>
        <strain evidence="6 7">NRRL Y-6702</strain>
    </source>
</reference>
<name>A0A7H9B848_ZYGMR</name>
<dbReference type="InterPro" id="IPR008978">
    <property type="entry name" value="HSP20-like_chaperone"/>
</dbReference>
<dbReference type="OrthoDB" id="5511210at2759"/>
<dbReference type="GeneID" id="59237660"/>
<dbReference type="PANTHER" id="PTHR11527">
    <property type="entry name" value="HEAT-SHOCK PROTEIN 20 FAMILY MEMBER"/>
    <property type="match status" value="1"/>
</dbReference>
<dbReference type="KEGG" id="zmk:HG535_0F04140"/>
<dbReference type="SUPFAM" id="SSF49764">
    <property type="entry name" value="HSP20-like chaperones"/>
    <property type="match status" value="1"/>
</dbReference>
<feature type="compositionally biased region" description="Basic and acidic residues" evidence="4">
    <location>
        <begin position="181"/>
        <end position="190"/>
    </location>
</feature>
<dbReference type="Proteomes" id="UP000509704">
    <property type="component" value="Chromosome 6"/>
</dbReference>
<evidence type="ECO:0000256" key="4">
    <source>
        <dbReference type="SAM" id="MobiDB-lite"/>
    </source>
</evidence>
<feature type="compositionally biased region" description="Acidic residues" evidence="4">
    <location>
        <begin position="99"/>
        <end position="113"/>
    </location>
</feature>
<evidence type="ECO:0000313" key="7">
    <source>
        <dbReference type="Proteomes" id="UP000509704"/>
    </source>
</evidence>
<dbReference type="EMBL" id="CP058609">
    <property type="protein sequence ID" value="QLG73902.1"/>
    <property type="molecule type" value="Genomic_DNA"/>
</dbReference>
<keyword evidence="7" id="KW-1185">Reference proteome</keyword>
<sequence length="394" mass="44067">MSFYQPSLSLYDVLNALAGQAQAPDRNAMFLQEQQEQQQRAQLEARARAQAQSYAQLHAPGGARRRYPTHEPDTGVPASYYYGAASNPHYYRPLYYYTGEDDSDDNDDLESDETVPQYTKTPFYYHSRVPNYVPESSIEGNDLQKLLSNLFGFAAPASSEAANVPKSENEAPEARQSTIERASDPQEKAAVENSKNATSNPEKKEDAGRDVQDASAAETEPRHGITPLSSAKKHSFLHQQVRSPVPDPLQVSKPETRLDLPFSPEVNVYDCADAYILVAALPGATSKDFRVDYHPSSHELIIRGDVEDKLDVGEKSLKINELKYGAFQRTLKFPVLPRIKDEEIKATYKNGLLQVKVPKLIDGSEKPAPKKRIVIEDIPDEELEFEEDPNPVQE</sequence>
<evidence type="ECO:0000256" key="1">
    <source>
        <dbReference type="ARBA" id="ARBA00023016"/>
    </source>
</evidence>
<evidence type="ECO:0000256" key="2">
    <source>
        <dbReference type="PROSITE-ProRule" id="PRU00285"/>
    </source>
</evidence>
<gene>
    <name evidence="6" type="ORF">HG535_0F04140</name>
</gene>
<dbReference type="RefSeq" id="XP_037145627.1">
    <property type="nucleotide sequence ID" value="XM_037289732.1"/>
</dbReference>
<dbReference type="PROSITE" id="PS01031">
    <property type="entry name" value="SHSP"/>
    <property type="match status" value="1"/>
</dbReference>
<evidence type="ECO:0000256" key="3">
    <source>
        <dbReference type="RuleBase" id="RU003616"/>
    </source>
</evidence>
<feature type="region of interest" description="Disordered" evidence="4">
    <location>
        <begin position="96"/>
        <end position="118"/>
    </location>
</feature>
<proteinExistence type="inferred from homology"/>
<organism evidence="6 7">
    <name type="scientific">Zygotorulaspora mrakii</name>
    <name type="common">Zygosaccharomyces mrakii</name>
    <dbReference type="NCBI Taxonomy" id="42260"/>
    <lineage>
        <taxon>Eukaryota</taxon>
        <taxon>Fungi</taxon>
        <taxon>Dikarya</taxon>
        <taxon>Ascomycota</taxon>
        <taxon>Saccharomycotina</taxon>
        <taxon>Saccharomycetes</taxon>
        <taxon>Saccharomycetales</taxon>
        <taxon>Saccharomycetaceae</taxon>
        <taxon>Zygotorulaspora</taxon>
    </lineage>
</organism>
<dbReference type="AlphaFoldDB" id="A0A7H9B848"/>
<evidence type="ECO:0000313" key="6">
    <source>
        <dbReference type="EMBL" id="QLG73902.1"/>
    </source>
</evidence>
<feature type="region of interest" description="Disordered" evidence="4">
    <location>
        <begin position="158"/>
        <end position="231"/>
    </location>
</feature>
<dbReference type="InterPro" id="IPR031107">
    <property type="entry name" value="Small_HSP"/>
</dbReference>
<accession>A0A7H9B848</accession>